<feature type="region of interest" description="Disordered" evidence="1">
    <location>
        <begin position="47"/>
        <end position="112"/>
    </location>
</feature>
<feature type="transmembrane region" description="Helical" evidence="2">
    <location>
        <begin position="6"/>
        <end position="27"/>
    </location>
</feature>
<evidence type="ECO:0000256" key="2">
    <source>
        <dbReference type="SAM" id="Phobius"/>
    </source>
</evidence>
<sequence length="112" mass="11439">MSRRTAGGIVLIITIDILAVALVDAFPSGYTRPPYLKGGGDGARIPYDGGIGPIDGGQYSDAKDLSSEYGGGKGEPQLYPPPQPPAAGYGRGSQISYGGVGGQLSYGRPSYS</sequence>
<keyword evidence="2" id="KW-0812">Transmembrane</keyword>
<dbReference type="AlphaFoldDB" id="A0A3P6SJH6"/>
<evidence type="ECO:0000256" key="1">
    <source>
        <dbReference type="SAM" id="MobiDB-lite"/>
    </source>
</evidence>
<dbReference type="EMBL" id="UYRX01000026">
    <property type="protein sequence ID" value="VDK69833.1"/>
    <property type="molecule type" value="Genomic_DNA"/>
</dbReference>
<accession>A0A3P6SJH6</accession>
<name>A0A3P6SJH6_LITSI</name>
<keyword evidence="2" id="KW-1133">Transmembrane helix</keyword>
<organism evidence="3 4">
    <name type="scientific">Litomosoides sigmodontis</name>
    <name type="common">Filarial nematode worm</name>
    <dbReference type="NCBI Taxonomy" id="42156"/>
    <lineage>
        <taxon>Eukaryota</taxon>
        <taxon>Metazoa</taxon>
        <taxon>Ecdysozoa</taxon>
        <taxon>Nematoda</taxon>
        <taxon>Chromadorea</taxon>
        <taxon>Rhabditida</taxon>
        <taxon>Spirurina</taxon>
        <taxon>Spiruromorpha</taxon>
        <taxon>Filarioidea</taxon>
        <taxon>Onchocercidae</taxon>
        <taxon>Litomosoides</taxon>
    </lineage>
</organism>
<dbReference type="Proteomes" id="UP000277928">
    <property type="component" value="Unassembled WGS sequence"/>
</dbReference>
<gene>
    <name evidence="3" type="ORF">NLS_LOCUS900</name>
</gene>
<keyword evidence="2" id="KW-0472">Membrane</keyword>
<evidence type="ECO:0000313" key="3">
    <source>
        <dbReference type="EMBL" id="VDK69833.1"/>
    </source>
</evidence>
<protein>
    <submittedName>
        <fullName evidence="3">Uncharacterized protein</fullName>
    </submittedName>
</protein>
<evidence type="ECO:0000313" key="4">
    <source>
        <dbReference type="Proteomes" id="UP000277928"/>
    </source>
</evidence>
<keyword evidence="4" id="KW-1185">Reference proteome</keyword>
<reference evidence="3 4" key="1">
    <citation type="submission" date="2018-08" db="EMBL/GenBank/DDBJ databases">
        <authorList>
            <person name="Laetsch R D."/>
            <person name="Stevens L."/>
            <person name="Kumar S."/>
            <person name="Blaxter L. M."/>
        </authorList>
    </citation>
    <scope>NUCLEOTIDE SEQUENCE [LARGE SCALE GENOMIC DNA]</scope>
</reference>
<proteinExistence type="predicted"/>
<dbReference type="OMA" id="QMSYARP"/>